<dbReference type="RefSeq" id="XP_033672704.1">
    <property type="nucleotide sequence ID" value="XM_033804333.1"/>
</dbReference>
<dbReference type="GeneID" id="54557605"/>
<accession>A0A6A6CXQ1</accession>
<keyword evidence="2" id="KW-1185">Reference proteome</keyword>
<gene>
    <name evidence="1" type="ORF">M409DRAFT_18048</name>
</gene>
<protein>
    <recommendedName>
        <fullName evidence="3">F-box domain-containing protein</fullName>
    </recommendedName>
</protein>
<evidence type="ECO:0000313" key="1">
    <source>
        <dbReference type="EMBL" id="KAF2171815.1"/>
    </source>
</evidence>
<dbReference type="EMBL" id="ML993582">
    <property type="protein sequence ID" value="KAF2171815.1"/>
    <property type="molecule type" value="Genomic_DNA"/>
</dbReference>
<dbReference type="OrthoDB" id="72726at2759"/>
<dbReference type="Proteomes" id="UP000799537">
    <property type="component" value="Unassembled WGS sequence"/>
</dbReference>
<reference evidence="1" key="1">
    <citation type="journal article" date="2020" name="Stud. Mycol.">
        <title>101 Dothideomycetes genomes: a test case for predicting lifestyles and emergence of pathogens.</title>
        <authorList>
            <person name="Haridas S."/>
            <person name="Albert R."/>
            <person name="Binder M."/>
            <person name="Bloem J."/>
            <person name="Labutti K."/>
            <person name="Salamov A."/>
            <person name="Andreopoulos B."/>
            <person name="Baker S."/>
            <person name="Barry K."/>
            <person name="Bills G."/>
            <person name="Bluhm B."/>
            <person name="Cannon C."/>
            <person name="Castanera R."/>
            <person name="Culley D."/>
            <person name="Daum C."/>
            <person name="Ezra D."/>
            <person name="Gonzalez J."/>
            <person name="Henrissat B."/>
            <person name="Kuo A."/>
            <person name="Liang C."/>
            <person name="Lipzen A."/>
            <person name="Lutzoni F."/>
            <person name="Magnuson J."/>
            <person name="Mondo S."/>
            <person name="Nolan M."/>
            <person name="Ohm R."/>
            <person name="Pangilinan J."/>
            <person name="Park H.-J."/>
            <person name="Ramirez L."/>
            <person name="Alfaro M."/>
            <person name="Sun H."/>
            <person name="Tritt A."/>
            <person name="Yoshinaga Y."/>
            <person name="Zwiers L.-H."/>
            <person name="Turgeon B."/>
            <person name="Goodwin S."/>
            <person name="Spatafora J."/>
            <person name="Crous P."/>
            <person name="Grigoriev I."/>
        </authorList>
    </citation>
    <scope>NUCLEOTIDE SEQUENCE</scope>
    <source>
        <strain evidence="1">ATCC 36951</strain>
    </source>
</reference>
<dbReference type="PANTHER" id="PTHR38790">
    <property type="entry name" value="2EXR DOMAIN-CONTAINING PROTEIN-RELATED"/>
    <property type="match status" value="1"/>
</dbReference>
<organism evidence="1 2">
    <name type="scientific">Zasmidium cellare ATCC 36951</name>
    <dbReference type="NCBI Taxonomy" id="1080233"/>
    <lineage>
        <taxon>Eukaryota</taxon>
        <taxon>Fungi</taxon>
        <taxon>Dikarya</taxon>
        <taxon>Ascomycota</taxon>
        <taxon>Pezizomycotina</taxon>
        <taxon>Dothideomycetes</taxon>
        <taxon>Dothideomycetidae</taxon>
        <taxon>Mycosphaerellales</taxon>
        <taxon>Mycosphaerellaceae</taxon>
        <taxon>Zasmidium</taxon>
    </lineage>
</organism>
<proteinExistence type="predicted"/>
<evidence type="ECO:0008006" key="3">
    <source>
        <dbReference type="Google" id="ProtNLM"/>
    </source>
</evidence>
<evidence type="ECO:0000313" key="2">
    <source>
        <dbReference type="Proteomes" id="UP000799537"/>
    </source>
</evidence>
<name>A0A6A6CXQ1_ZASCE</name>
<sequence length="337" mass="38520">MSSIIPMTRTVHQQQNSRLMQLPQELRDQIYDYTFSSTSPSFGRDFPGQLVHASGPSRSALALLRSCHRVRDEVDGDWLGQVTFQFGDPKDMLDKLTDLPAGIRSQIRHLRIYGASLKLTIEDDECYFRTAQALKLLPNLQLDVLTVIGDNLSNCAYDTLNMLVRFGGGWKELHFFSFDSKLLGYADKMRYFGAHDDMNNRYMRLPQPADWQETMNERDGEASKPSVTVYRSKDSSTLGSVFQPDKREVMVQAFGPDQDAQTYGRAEDSDLMRPGEVEKEILVVVKRGKGVDYAEKDVPTYVGVDDIRWSFDMRTWKEIKAYQEELFDDSDDEGSVE</sequence>
<dbReference type="AlphaFoldDB" id="A0A6A6CXQ1"/>